<evidence type="ECO:0000256" key="6">
    <source>
        <dbReference type="ARBA" id="ARBA00022801"/>
    </source>
</evidence>
<dbReference type="Proteomes" id="UP000242188">
    <property type="component" value="Unassembled WGS sequence"/>
</dbReference>
<dbReference type="InterPro" id="IPR023415">
    <property type="entry name" value="LDLR_class-A_CS"/>
</dbReference>
<dbReference type="STRING" id="6573.A0A210QI94"/>
<feature type="chain" id="PRO_5012713283" evidence="15">
    <location>
        <begin position="19"/>
        <end position="550"/>
    </location>
</feature>
<dbReference type="SMART" id="SM00202">
    <property type="entry name" value="SR"/>
    <property type="match status" value="2"/>
</dbReference>
<keyword evidence="19" id="KW-1185">Reference proteome</keyword>
<feature type="domain" description="Peptidase S1" evidence="16">
    <location>
        <begin position="301"/>
        <end position="540"/>
    </location>
</feature>
<dbReference type="CDD" id="cd00190">
    <property type="entry name" value="Tryp_SPc"/>
    <property type="match status" value="1"/>
</dbReference>
<evidence type="ECO:0000256" key="2">
    <source>
        <dbReference type="ARBA" id="ARBA00022670"/>
    </source>
</evidence>
<keyword evidence="8" id="KW-1133">Transmembrane helix</keyword>
<evidence type="ECO:0000256" key="13">
    <source>
        <dbReference type="PROSITE-ProRule" id="PRU00196"/>
    </source>
</evidence>
<evidence type="ECO:0000256" key="7">
    <source>
        <dbReference type="ARBA" id="ARBA00022825"/>
    </source>
</evidence>
<gene>
    <name evidence="18" type="ORF">KP79_PYT05890</name>
</gene>
<feature type="signal peptide" evidence="15">
    <location>
        <begin position="1"/>
        <end position="18"/>
    </location>
</feature>
<dbReference type="InterPro" id="IPR001254">
    <property type="entry name" value="Trypsin_dom"/>
</dbReference>
<dbReference type="FunFam" id="2.40.10.10:FF:000003">
    <property type="entry name" value="Transmembrane serine protease 3"/>
    <property type="match status" value="1"/>
</dbReference>
<dbReference type="AlphaFoldDB" id="A0A210QI94"/>
<evidence type="ECO:0000256" key="14">
    <source>
        <dbReference type="RuleBase" id="RU363034"/>
    </source>
</evidence>
<evidence type="ECO:0000256" key="1">
    <source>
        <dbReference type="ARBA" id="ARBA00004167"/>
    </source>
</evidence>
<evidence type="ECO:0000313" key="19">
    <source>
        <dbReference type="Proteomes" id="UP000242188"/>
    </source>
</evidence>
<feature type="disulfide bond" evidence="13">
    <location>
        <begin position="97"/>
        <end position="107"/>
    </location>
</feature>
<dbReference type="Pfam" id="PF00530">
    <property type="entry name" value="SRCR"/>
    <property type="match status" value="2"/>
</dbReference>
<dbReference type="FunFam" id="3.10.250.10:FF:000016">
    <property type="entry name" value="Scavenger receptor cysteine-rich protein type 12"/>
    <property type="match status" value="1"/>
</dbReference>
<name>A0A210QI94_MIZYE</name>
<dbReference type="CDD" id="cd00112">
    <property type="entry name" value="LDLa"/>
    <property type="match status" value="1"/>
</dbReference>
<dbReference type="PROSITE" id="PS50068">
    <property type="entry name" value="LDLRA_2"/>
    <property type="match status" value="1"/>
</dbReference>
<evidence type="ECO:0000256" key="9">
    <source>
        <dbReference type="ARBA" id="ARBA00023136"/>
    </source>
</evidence>
<evidence type="ECO:0000256" key="12">
    <source>
        <dbReference type="PROSITE-ProRule" id="PRU00124"/>
    </source>
</evidence>
<dbReference type="InterPro" id="IPR036055">
    <property type="entry name" value="LDL_receptor-like_sf"/>
</dbReference>
<dbReference type="InterPro" id="IPR001314">
    <property type="entry name" value="Peptidase_S1A"/>
</dbReference>
<comment type="subcellular location">
    <subcellularLocation>
        <location evidence="1">Membrane</location>
        <topology evidence="1">Single-pass membrane protein</topology>
    </subcellularLocation>
</comment>
<keyword evidence="3" id="KW-0812">Transmembrane</keyword>
<protein>
    <submittedName>
        <fullName evidence="18">Neurotrypsin</fullName>
    </submittedName>
</protein>
<keyword evidence="9" id="KW-0472">Membrane</keyword>
<keyword evidence="2 14" id="KW-0645">Protease</keyword>
<dbReference type="Pfam" id="PF00057">
    <property type="entry name" value="Ldl_recept_a"/>
    <property type="match status" value="1"/>
</dbReference>
<keyword evidence="6 14" id="KW-0378">Hydrolase</keyword>
<dbReference type="PROSITE" id="PS01209">
    <property type="entry name" value="LDLRA_1"/>
    <property type="match status" value="1"/>
</dbReference>
<dbReference type="EMBL" id="NEDP02003531">
    <property type="protein sequence ID" value="OWF48483.1"/>
    <property type="molecule type" value="Genomic_DNA"/>
</dbReference>
<dbReference type="GO" id="GO:0016020">
    <property type="term" value="C:membrane"/>
    <property type="evidence" value="ECO:0007669"/>
    <property type="project" value="UniProtKB-SubCell"/>
</dbReference>
<dbReference type="PROSITE" id="PS00135">
    <property type="entry name" value="TRYPSIN_SER"/>
    <property type="match status" value="1"/>
</dbReference>
<dbReference type="SUPFAM" id="SSF57424">
    <property type="entry name" value="LDL receptor-like module"/>
    <property type="match status" value="1"/>
</dbReference>
<organism evidence="18 19">
    <name type="scientific">Mizuhopecten yessoensis</name>
    <name type="common">Japanese scallop</name>
    <name type="synonym">Patinopecten yessoensis</name>
    <dbReference type="NCBI Taxonomy" id="6573"/>
    <lineage>
        <taxon>Eukaryota</taxon>
        <taxon>Metazoa</taxon>
        <taxon>Spiralia</taxon>
        <taxon>Lophotrochozoa</taxon>
        <taxon>Mollusca</taxon>
        <taxon>Bivalvia</taxon>
        <taxon>Autobranchia</taxon>
        <taxon>Pteriomorphia</taxon>
        <taxon>Pectinida</taxon>
        <taxon>Pectinoidea</taxon>
        <taxon>Pectinidae</taxon>
        <taxon>Mizuhopecten</taxon>
    </lineage>
</organism>
<sequence>MHSVAFVVILAVVGRCTPAPRTEAWNRVRLVGGDRYSGRLEVKVTGVWGTICNKGWTNANARVACRHLGFSGTVNSLLHSDQYDLGTDHTHPVRLSCSGSETDLGRCTRTVDITCSHNDVVGIECQIPRPIRSSVFTRCGPRQFRCPASNKCIPSRWRCNYVDDCGDGEDENRCEPKTNIPMVADPFRLVGGRGPWEGRLEVMYASLWGTVCDDGFDVTAADIVCRDLGYEGARSVHNFGAGRGQIWLDEVNCIGNETSLTECRRNNIAVHDCQHSEDVGVICYPHKHCGIQNIPVVSRKIVGGQAANSGSWPWQASIRMTLPNGHSDHFCGGTLIHEEWVVTAAHCFDTLHSLDEVRVILGDYRLSVTEKHEQTFQIRSIAVHEDYHQGHREHDIAIIRLMGVANLTNTHVNRACLPRNRTMRFESGYMCYATGWGDTEGTGDQDVLRQVRLPLYSDAACRQFYGSRVSSNMLCAGYDFGGKDSCRGDSGGPLVCKEAGRRKWTLVGVTSWGEGCASVGHPGVYTRTQKYLRWIREFVKGDRKTRTYRR</sequence>
<dbReference type="InterPro" id="IPR002172">
    <property type="entry name" value="LDrepeatLR_classA_rpt"/>
</dbReference>
<evidence type="ECO:0000256" key="8">
    <source>
        <dbReference type="ARBA" id="ARBA00022989"/>
    </source>
</evidence>
<evidence type="ECO:0000259" key="16">
    <source>
        <dbReference type="PROSITE" id="PS50240"/>
    </source>
</evidence>
<dbReference type="PROSITE" id="PS50287">
    <property type="entry name" value="SRCR_2"/>
    <property type="match status" value="2"/>
</dbReference>
<feature type="domain" description="SRCR" evidence="17">
    <location>
        <begin position="28"/>
        <end position="126"/>
    </location>
</feature>
<keyword evidence="11" id="KW-0325">Glycoprotein</keyword>
<comment type="caution">
    <text evidence="13">Lacks conserved residue(s) required for the propagation of feature annotation.</text>
</comment>
<dbReference type="PROSITE" id="PS00420">
    <property type="entry name" value="SRCR_1"/>
    <property type="match status" value="2"/>
</dbReference>
<proteinExistence type="predicted"/>
<evidence type="ECO:0000256" key="4">
    <source>
        <dbReference type="ARBA" id="ARBA00022729"/>
    </source>
</evidence>
<evidence type="ECO:0000256" key="10">
    <source>
        <dbReference type="ARBA" id="ARBA00023157"/>
    </source>
</evidence>
<dbReference type="OrthoDB" id="6339452at2759"/>
<dbReference type="PROSITE" id="PS50240">
    <property type="entry name" value="TRYPSIN_DOM"/>
    <property type="match status" value="1"/>
</dbReference>
<dbReference type="GO" id="GO:0004252">
    <property type="term" value="F:serine-type endopeptidase activity"/>
    <property type="evidence" value="ECO:0007669"/>
    <property type="project" value="InterPro"/>
</dbReference>
<evidence type="ECO:0000256" key="5">
    <source>
        <dbReference type="ARBA" id="ARBA00022737"/>
    </source>
</evidence>
<comment type="caution">
    <text evidence="18">The sequence shown here is derived from an EMBL/GenBank/DDBJ whole genome shotgun (WGS) entry which is preliminary data.</text>
</comment>
<feature type="domain" description="SRCR" evidence="17">
    <location>
        <begin position="187"/>
        <end position="284"/>
    </location>
</feature>
<dbReference type="SMART" id="SM00020">
    <property type="entry name" value="Tryp_SPc"/>
    <property type="match status" value="1"/>
</dbReference>
<accession>A0A210QI94</accession>
<dbReference type="Pfam" id="PF00089">
    <property type="entry name" value="Trypsin"/>
    <property type="match status" value="1"/>
</dbReference>
<dbReference type="Gene3D" id="2.40.10.10">
    <property type="entry name" value="Trypsin-like serine proteases"/>
    <property type="match status" value="1"/>
</dbReference>
<evidence type="ECO:0000259" key="17">
    <source>
        <dbReference type="PROSITE" id="PS50287"/>
    </source>
</evidence>
<evidence type="ECO:0000256" key="15">
    <source>
        <dbReference type="SAM" id="SignalP"/>
    </source>
</evidence>
<dbReference type="SMART" id="SM00192">
    <property type="entry name" value="LDLa"/>
    <property type="match status" value="1"/>
</dbReference>
<dbReference type="InterPro" id="IPR018114">
    <property type="entry name" value="TRYPSIN_HIS"/>
</dbReference>
<reference evidence="18 19" key="1">
    <citation type="journal article" date="2017" name="Nat. Ecol. Evol.">
        <title>Scallop genome provides insights into evolution of bilaterian karyotype and development.</title>
        <authorList>
            <person name="Wang S."/>
            <person name="Zhang J."/>
            <person name="Jiao W."/>
            <person name="Li J."/>
            <person name="Xun X."/>
            <person name="Sun Y."/>
            <person name="Guo X."/>
            <person name="Huan P."/>
            <person name="Dong B."/>
            <person name="Zhang L."/>
            <person name="Hu X."/>
            <person name="Sun X."/>
            <person name="Wang J."/>
            <person name="Zhao C."/>
            <person name="Wang Y."/>
            <person name="Wang D."/>
            <person name="Huang X."/>
            <person name="Wang R."/>
            <person name="Lv J."/>
            <person name="Li Y."/>
            <person name="Zhang Z."/>
            <person name="Liu B."/>
            <person name="Lu W."/>
            <person name="Hui Y."/>
            <person name="Liang J."/>
            <person name="Zhou Z."/>
            <person name="Hou R."/>
            <person name="Li X."/>
            <person name="Liu Y."/>
            <person name="Li H."/>
            <person name="Ning X."/>
            <person name="Lin Y."/>
            <person name="Zhao L."/>
            <person name="Xing Q."/>
            <person name="Dou J."/>
            <person name="Li Y."/>
            <person name="Mao J."/>
            <person name="Guo H."/>
            <person name="Dou H."/>
            <person name="Li T."/>
            <person name="Mu C."/>
            <person name="Jiang W."/>
            <person name="Fu Q."/>
            <person name="Fu X."/>
            <person name="Miao Y."/>
            <person name="Liu J."/>
            <person name="Yu Q."/>
            <person name="Li R."/>
            <person name="Liao H."/>
            <person name="Li X."/>
            <person name="Kong Y."/>
            <person name="Jiang Z."/>
            <person name="Chourrout D."/>
            <person name="Li R."/>
            <person name="Bao Z."/>
        </authorList>
    </citation>
    <scope>NUCLEOTIDE SEQUENCE [LARGE SCALE GENOMIC DNA]</scope>
    <source>
        <strain evidence="18 19">PY_sf001</strain>
    </source>
</reference>
<keyword evidence="4 15" id="KW-0732">Signal</keyword>
<dbReference type="InterPro" id="IPR009003">
    <property type="entry name" value="Peptidase_S1_PA"/>
</dbReference>
<evidence type="ECO:0000313" key="18">
    <source>
        <dbReference type="EMBL" id="OWF48483.1"/>
    </source>
</evidence>
<dbReference type="PANTHER" id="PTHR24252:SF7">
    <property type="entry name" value="HYALIN"/>
    <property type="match status" value="1"/>
</dbReference>
<dbReference type="InterPro" id="IPR033116">
    <property type="entry name" value="TRYPSIN_SER"/>
</dbReference>
<dbReference type="PRINTS" id="PR00258">
    <property type="entry name" value="SPERACTRCPTR"/>
</dbReference>
<evidence type="ECO:0000256" key="3">
    <source>
        <dbReference type="ARBA" id="ARBA00022692"/>
    </source>
</evidence>
<dbReference type="SUPFAM" id="SSF50494">
    <property type="entry name" value="Trypsin-like serine proteases"/>
    <property type="match status" value="1"/>
</dbReference>
<dbReference type="GO" id="GO:0006508">
    <property type="term" value="P:proteolysis"/>
    <property type="evidence" value="ECO:0007669"/>
    <property type="project" value="UniProtKB-KW"/>
</dbReference>
<dbReference type="InterPro" id="IPR043504">
    <property type="entry name" value="Peptidase_S1_PA_chymotrypsin"/>
</dbReference>
<dbReference type="Gene3D" id="3.10.250.10">
    <property type="entry name" value="SRCR-like domain"/>
    <property type="match status" value="2"/>
</dbReference>
<dbReference type="Gene3D" id="4.10.400.10">
    <property type="entry name" value="Low-density Lipoprotein Receptor"/>
    <property type="match status" value="1"/>
</dbReference>
<dbReference type="FunFam" id="3.10.250.10:FF:000001">
    <property type="entry name" value="Lysyl oxidase 4 isoform X1"/>
    <property type="match status" value="1"/>
</dbReference>
<dbReference type="InterPro" id="IPR001190">
    <property type="entry name" value="SRCR"/>
</dbReference>
<keyword evidence="7 14" id="KW-0720">Serine protease</keyword>
<dbReference type="InterPro" id="IPR036772">
    <property type="entry name" value="SRCR-like_dom_sf"/>
</dbReference>
<keyword evidence="10 13" id="KW-1015">Disulfide bond</keyword>
<evidence type="ECO:0000256" key="11">
    <source>
        <dbReference type="ARBA" id="ARBA00023180"/>
    </source>
</evidence>
<feature type="disulfide bond" evidence="13">
    <location>
        <begin position="253"/>
        <end position="263"/>
    </location>
</feature>
<dbReference type="PANTHER" id="PTHR24252">
    <property type="entry name" value="ACROSIN-RELATED"/>
    <property type="match status" value="1"/>
</dbReference>
<dbReference type="SUPFAM" id="SSF56487">
    <property type="entry name" value="SRCR-like"/>
    <property type="match status" value="2"/>
</dbReference>
<dbReference type="PRINTS" id="PR00722">
    <property type="entry name" value="CHYMOTRYPSIN"/>
</dbReference>
<keyword evidence="5" id="KW-0677">Repeat</keyword>
<dbReference type="PROSITE" id="PS00134">
    <property type="entry name" value="TRYPSIN_HIS"/>
    <property type="match status" value="1"/>
</dbReference>
<feature type="disulfide bond" evidence="12">
    <location>
        <begin position="159"/>
        <end position="174"/>
    </location>
</feature>